<dbReference type="EMBL" id="MBDO02000204">
    <property type="protein sequence ID" value="RLN60026.1"/>
    <property type="molecule type" value="Genomic_DNA"/>
</dbReference>
<evidence type="ECO:0000256" key="4">
    <source>
        <dbReference type="ARBA" id="ARBA00023242"/>
    </source>
</evidence>
<sequence length="332" mass="38014">MDEDEFALICSLDAFPTDMQLSVSEETFSVIKRQLQHRQFRAALRVHRQEKALKKYVTRHGTISFEAPHSVKRESICQIAKSVDFSPCMMARLLLEAKFGWSKTTISNIFKEVLKDEIDGKEQEEDAGTAHEPNRRGLSEDEYARVLQEVHECIAEDVHCSPLADRIRHNMGVEYEYLLLETLRNRRLVFESEDMLREKGLSKTPDVRLLLPIGVQDPKNSQLHVVNWIDSKAMFGDRHTHETENANQLQGYVNRYGPGMVIYWFGHVAQLSSDSDIFITDTFPQEISLPGAFDPLASTTKLEEGATLSLRPVKSQRTEFDEDWVPVATCEL</sequence>
<dbReference type="PANTHER" id="PTHR31661">
    <property type="entry name" value="SIMILAR TO CDNA SEQUENCE BC052040"/>
    <property type="match status" value="1"/>
</dbReference>
<keyword evidence="4" id="KW-0539">Nucleus</keyword>
<dbReference type="GO" id="GO:0005634">
    <property type="term" value="C:nucleus"/>
    <property type="evidence" value="ECO:0007669"/>
    <property type="project" value="UniProtKB-SubCell"/>
</dbReference>
<evidence type="ECO:0000256" key="3">
    <source>
        <dbReference type="ARBA" id="ARBA00022490"/>
    </source>
</evidence>
<evidence type="ECO:0000313" key="8">
    <source>
        <dbReference type="Proteomes" id="UP000277300"/>
    </source>
</evidence>
<dbReference type="OrthoDB" id="1272at2759"/>
<evidence type="ECO:0000256" key="2">
    <source>
        <dbReference type="ARBA" id="ARBA00004496"/>
    </source>
</evidence>
<dbReference type="EMBL" id="MBAD02001517">
    <property type="protein sequence ID" value="RLN53977.1"/>
    <property type="molecule type" value="Genomic_DNA"/>
</dbReference>
<dbReference type="Proteomes" id="UP000277300">
    <property type="component" value="Unassembled WGS sequence"/>
</dbReference>
<comment type="subcellular location">
    <subcellularLocation>
        <location evidence="2">Cytoplasm</location>
    </subcellularLocation>
    <subcellularLocation>
        <location evidence="1">Nucleus</location>
    </subcellularLocation>
</comment>
<name>A0A3F2RNN6_9STRA</name>
<evidence type="ECO:0000313" key="6">
    <source>
        <dbReference type="EMBL" id="RLN53977.1"/>
    </source>
</evidence>
<dbReference type="Pfam" id="PF14811">
    <property type="entry name" value="TPD"/>
    <property type="match status" value="1"/>
</dbReference>
<accession>A0A3F2RNN6</accession>
<gene>
    <name evidence="6" type="ORF">BBJ29_004898</name>
    <name evidence="7" type="ORF">BBP00_00006189</name>
</gene>
<dbReference type="AlphaFoldDB" id="A0A3F2RNN6"/>
<protein>
    <recommendedName>
        <fullName evidence="5">CDAN1-interacting nuclease 1</fullName>
    </recommendedName>
</protein>
<evidence type="ECO:0000313" key="7">
    <source>
        <dbReference type="EMBL" id="RLN60026.1"/>
    </source>
</evidence>
<dbReference type="GO" id="GO:0005737">
    <property type="term" value="C:cytoplasm"/>
    <property type="evidence" value="ECO:0007669"/>
    <property type="project" value="UniProtKB-SubCell"/>
</dbReference>
<evidence type="ECO:0000256" key="1">
    <source>
        <dbReference type="ARBA" id="ARBA00004123"/>
    </source>
</evidence>
<comment type="caution">
    <text evidence="7">The sequence shown here is derived from an EMBL/GenBank/DDBJ whole genome shotgun (WGS) entry which is preliminary data.</text>
</comment>
<reference evidence="8 9" key="1">
    <citation type="submission" date="2018-07" db="EMBL/GenBank/DDBJ databases">
        <title>Genome sequencing of oomycete isolates from Chile give support for New Zealand origin for Phytophthora kernoviae and make available the first Nothophytophthora sp. genome.</title>
        <authorList>
            <person name="Studholme D.J."/>
            <person name="Sanfuentes E."/>
            <person name="Panda P."/>
            <person name="Hill R."/>
            <person name="Sambles C."/>
            <person name="Grant M."/>
            <person name="Williams N.M."/>
            <person name="Mcdougal R.L."/>
        </authorList>
    </citation>
    <scope>NUCLEOTIDE SEQUENCE [LARGE SCALE GENOMIC DNA]</scope>
    <source>
        <strain evidence="7">Chile6</strain>
        <strain evidence="6">Chile7</strain>
    </source>
</reference>
<evidence type="ECO:0000313" key="9">
    <source>
        <dbReference type="Proteomes" id="UP000284657"/>
    </source>
</evidence>
<evidence type="ECO:0000256" key="5">
    <source>
        <dbReference type="ARBA" id="ARBA00023480"/>
    </source>
</evidence>
<dbReference type="Proteomes" id="UP000284657">
    <property type="component" value="Unassembled WGS sequence"/>
</dbReference>
<dbReference type="PANTHER" id="PTHR31661:SF1">
    <property type="entry name" value="CDAN1-INTERACTING NUCLEASE 1"/>
    <property type="match status" value="1"/>
</dbReference>
<keyword evidence="3" id="KW-0963">Cytoplasm</keyword>
<dbReference type="InterPro" id="IPR029404">
    <property type="entry name" value="CDIN1"/>
</dbReference>
<organism evidence="7 8">
    <name type="scientific">Phytophthora kernoviae</name>
    <dbReference type="NCBI Taxonomy" id="325452"/>
    <lineage>
        <taxon>Eukaryota</taxon>
        <taxon>Sar</taxon>
        <taxon>Stramenopiles</taxon>
        <taxon>Oomycota</taxon>
        <taxon>Peronosporomycetes</taxon>
        <taxon>Peronosporales</taxon>
        <taxon>Peronosporaceae</taxon>
        <taxon>Phytophthora</taxon>
    </lineage>
</organism>
<proteinExistence type="predicted"/>